<proteinExistence type="inferred from homology"/>
<accession>A0AAU9JI79</accession>
<gene>
    <name evidence="9" type="ORF">BSTOLATCC_MIC36562</name>
</gene>
<evidence type="ECO:0000256" key="3">
    <source>
        <dbReference type="ARBA" id="ARBA00022741"/>
    </source>
</evidence>
<evidence type="ECO:0000256" key="6">
    <source>
        <dbReference type="PROSITE-ProRule" id="PRU10141"/>
    </source>
</evidence>
<dbReference type="InterPro" id="IPR000719">
    <property type="entry name" value="Prot_kinase_dom"/>
</dbReference>
<evidence type="ECO:0000313" key="10">
    <source>
        <dbReference type="Proteomes" id="UP001162131"/>
    </source>
</evidence>
<dbReference type="CDD" id="cd06606">
    <property type="entry name" value="STKc_MAPKKK"/>
    <property type="match status" value="1"/>
</dbReference>
<dbReference type="Pfam" id="PF00069">
    <property type="entry name" value="Pkinase"/>
    <property type="match status" value="1"/>
</dbReference>
<dbReference type="Gene3D" id="1.10.510.10">
    <property type="entry name" value="Transferase(Phosphotransferase) domain 1"/>
    <property type="match status" value="1"/>
</dbReference>
<dbReference type="PANTHER" id="PTHR48016">
    <property type="entry name" value="MAP KINASE KINASE KINASE SSK2-RELATED-RELATED"/>
    <property type="match status" value="1"/>
</dbReference>
<keyword evidence="4" id="KW-0418">Kinase</keyword>
<dbReference type="GO" id="GO:0005524">
    <property type="term" value="F:ATP binding"/>
    <property type="evidence" value="ECO:0007669"/>
    <property type="project" value="UniProtKB-UniRule"/>
</dbReference>
<dbReference type="PROSITE" id="PS00107">
    <property type="entry name" value="PROTEIN_KINASE_ATP"/>
    <property type="match status" value="1"/>
</dbReference>
<keyword evidence="1 7" id="KW-0723">Serine/threonine-protein kinase</keyword>
<feature type="binding site" evidence="6">
    <location>
        <position position="95"/>
    </location>
    <ligand>
        <name>ATP</name>
        <dbReference type="ChEBI" id="CHEBI:30616"/>
    </ligand>
</feature>
<dbReference type="PROSITE" id="PS00108">
    <property type="entry name" value="PROTEIN_KINASE_ST"/>
    <property type="match status" value="1"/>
</dbReference>
<dbReference type="PROSITE" id="PS50011">
    <property type="entry name" value="PROTEIN_KINASE_DOM"/>
    <property type="match status" value="1"/>
</dbReference>
<evidence type="ECO:0000256" key="4">
    <source>
        <dbReference type="ARBA" id="ARBA00022777"/>
    </source>
</evidence>
<keyword evidence="3 6" id="KW-0547">Nucleotide-binding</keyword>
<dbReference type="EMBL" id="CAJZBQ010000036">
    <property type="protein sequence ID" value="CAG9324782.1"/>
    <property type="molecule type" value="Genomic_DNA"/>
</dbReference>
<dbReference type="PANTHER" id="PTHR48016:SF56">
    <property type="entry name" value="MAPKK KINASE"/>
    <property type="match status" value="1"/>
</dbReference>
<comment type="caution">
    <text evidence="9">The sequence shown here is derived from an EMBL/GenBank/DDBJ whole genome shotgun (WGS) entry which is preliminary data.</text>
</comment>
<dbReference type="InterPro" id="IPR008271">
    <property type="entry name" value="Ser/Thr_kinase_AS"/>
</dbReference>
<evidence type="ECO:0000259" key="8">
    <source>
        <dbReference type="PROSITE" id="PS50011"/>
    </source>
</evidence>
<dbReference type="Proteomes" id="UP001162131">
    <property type="component" value="Unassembled WGS sequence"/>
</dbReference>
<name>A0AAU9JI79_9CILI</name>
<feature type="domain" description="Protein kinase" evidence="8">
    <location>
        <begin position="66"/>
        <end position="325"/>
    </location>
</feature>
<organism evidence="9 10">
    <name type="scientific">Blepharisma stoltei</name>
    <dbReference type="NCBI Taxonomy" id="1481888"/>
    <lineage>
        <taxon>Eukaryota</taxon>
        <taxon>Sar</taxon>
        <taxon>Alveolata</taxon>
        <taxon>Ciliophora</taxon>
        <taxon>Postciliodesmatophora</taxon>
        <taxon>Heterotrichea</taxon>
        <taxon>Heterotrichida</taxon>
        <taxon>Blepharismidae</taxon>
        <taxon>Blepharisma</taxon>
    </lineage>
</organism>
<dbReference type="PRINTS" id="PR00109">
    <property type="entry name" value="TYRKINASE"/>
</dbReference>
<reference evidence="9" key="1">
    <citation type="submission" date="2021-09" db="EMBL/GenBank/DDBJ databases">
        <authorList>
            <consortium name="AG Swart"/>
            <person name="Singh M."/>
            <person name="Singh A."/>
            <person name="Seah K."/>
            <person name="Emmerich C."/>
        </authorList>
    </citation>
    <scope>NUCLEOTIDE SEQUENCE</scope>
    <source>
        <strain evidence="9">ATCC30299</strain>
    </source>
</reference>
<evidence type="ECO:0000256" key="7">
    <source>
        <dbReference type="RuleBase" id="RU000304"/>
    </source>
</evidence>
<dbReference type="InterPro" id="IPR001245">
    <property type="entry name" value="Ser-Thr/Tyr_kinase_cat_dom"/>
</dbReference>
<dbReference type="AlphaFoldDB" id="A0AAU9JI79"/>
<dbReference type="GO" id="GO:0004674">
    <property type="term" value="F:protein serine/threonine kinase activity"/>
    <property type="evidence" value="ECO:0007669"/>
    <property type="project" value="UniProtKB-KW"/>
</dbReference>
<keyword evidence="10" id="KW-1185">Reference proteome</keyword>
<protein>
    <recommendedName>
        <fullName evidence="8">Protein kinase domain-containing protein</fullName>
    </recommendedName>
</protein>
<comment type="similarity">
    <text evidence="7">Belongs to the protein kinase superfamily.</text>
</comment>
<evidence type="ECO:0000256" key="2">
    <source>
        <dbReference type="ARBA" id="ARBA00022679"/>
    </source>
</evidence>
<evidence type="ECO:0000313" key="9">
    <source>
        <dbReference type="EMBL" id="CAG9324782.1"/>
    </source>
</evidence>
<dbReference type="InterPro" id="IPR011009">
    <property type="entry name" value="Kinase-like_dom_sf"/>
</dbReference>
<dbReference type="SUPFAM" id="SSF56112">
    <property type="entry name" value="Protein kinase-like (PK-like)"/>
    <property type="match status" value="1"/>
</dbReference>
<evidence type="ECO:0000256" key="5">
    <source>
        <dbReference type="ARBA" id="ARBA00022840"/>
    </source>
</evidence>
<evidence type="ECO:0000256" key="1">
    <source>
        <dbReference type="ARBA" id="ARBA00022527"/>
    </source>
</evidence>
<keyword evidence="2" id="KW-0808">Transferase</keyword>
<dbReference type="InterPro" id="IPR050538">
    <property type="entry name" value="MAP_kinase_kinase_kinase"/>
</dbReference>
<sequence>MGNICCWGQHSIQTCKDIQIVCPNYKSQFHTSSDYQRTTGDLSLSNLDNFSLSCANPFKLPQRIRWRKGDLIGEGSYAKVYQCINLDSGEIFAIKSIKFESLEWGNEWKQINQEINLLKDINHKNIIKYYQTDIDYCKQTVDIVVEYVSNGTLKKLINKYGKLEIGIIRNYAKQILNGLVYIHDKRIIHRDLKPANILITGDGIIKLTDFGSSKKIDKNKSRNKTGSMKGSPYWMAPEIALKKGHSISSDIWSLGCVIIDMATGKPPWSNYSQYTKDVLKMLRSLNHLPDIPNTDPNLEDFIRACLKRNPRERPTAKQLLGHKFLANYHAEVENVKIK</sequence>
<dbReference type="InterPro" id="IPR017441">
    <property type="entry name" value="Protein_kinase_ATP_BS"/>
</dbReference>
<dbReference type="SMART" id="SM00220">
    <property type="entry name" value="S_TKc"/>
    <property type="match status" value="1"/>
</dbReference>
<keyword evidence="5 6" id="KW-0067">ATP-binding</keyword>